<accession>A0A9P4TDT5</accession>
<dbReference type="OrthoDB" id="167398at2759"/>
<dbReference type="GO" id="GO:0015677">
    <property type="term" value="P:copper ion import"/>
    <property type="evidence" value="ECO:0007669"/>
    <property type="project" value="TreeGrafter"/>
</dbReference>
<dbReference type="PANTHER" id="PTHR32361">
    <property type="entry name" value="FERRIC/CUPRIC REDUCTASE TRANSMEMBRANE COMPONENT"/>
    <property type="match status" value="1"/>
</dbReference>
<proteinExistence type="inferred from homology"/>
<evidence type="ECO:0000256" key="5">
    <source>
        <dbReference type="ARBA" id="ARBA00022982"/>
    </source>
</evidence>
<dbReference type="GO" id="GO:0000293">
    <property type="term" value="F:ferric-chelate reductase activity"/>
    <property type="evidence" value="ECO:0007669"/>
    <property type="project" value="UniProtKB-ARBA"/>
</dbReference>
<dbReference type="SUPFAM" id="SSF52343">
    <property type="entry name" value="Ferredoxin reductase-like, C-terminal NADP-linked domain"/>
    <property type="match status" value="1"/>
</dbReference>
<dbReference type="Gene3D" id="3.40.50.80">
    <property type="entry name" value="Nucleotide-binding domain of ferredoxin-NADP reductase (FNR) module"/>
    <property type="match status" value="1"/>
</dbReference>
<comment type="caution">
    <text evidence="14">The sequence shown here is derived from an EMBL/GenBank/DDBJ whole genome shotgun (WGS) entry which is preliminary data.</text>
</comment>
<organism evidence="14 15">
    <name type="scientific">Curvularia kusanoi</name>
    <name type="common">Cochliobolus kusanoi</name>
    <dbReference type="NCBI Taxonomy" id="90978"/>
    <lineage>
        <taxon>Eukaryota</taxon>
        <taxon>Fungi</taxon>
        <taxon>Dikarya</taxon>
        <taxon>Ascomycota</taxon>
        <taxon>Pezizomycotina</taxon>
        <taxon>Dothideomycetes</taxon>
        <taxon>Pleosporomycetidae</taxon>
        <taxon>Pleosporales</taxon>
        <taxon>Pleosporineae</taxon>
        <taxon>Pleosporaceae</taxon>
        <taxon>Curvularia</taxon>
    </lineage>
</organism>
<evidence type="ECO:0000256" key="7">
    <source>
        <dbReference type="ARBA" id="ARBA00023002"/>
    </source>
</evidence>
<evidence type="ECO:0000256" key="11">
    <source>
        <dbReference type="SAM" id="MobiDB-lite"/>
    </source>
</evidence>
<keyword evidence="5" id="KW-0249">Electron transport</keyword>
<name>A0A9P4TDT5_CURKU</name>
<feature type="transmembrane region" description="Helical" evidence="12">
    <location>
        <begin position="160"/>
        <end position="180"/>
    </location>
</feature>
<keyword evidence="3" id="KW-0813">Transport</keyword>
<feature type="transmembrane region" description="Helical" evidence="12">
    <location>
        <begin position="81"/>
        <end position="100"/>
    </location>
</feature>
<dbReference type="Pfam" id="PF08030">
    <property type="entry name" value="NAD_binding_6"/>
    <property type="match status" value="1"/>
</dbReference>
<dbReference type="PROSITE" id="PS51384">
    <property type="entry name" value="FAD_FR"/>
    <property type="match status" value="1"/>
</dbReference>
<dbReference type="Proteomes" id="UP000801428">
    <property type="component" value="Unassembled WGS sequence"/>
</dbReference>
<sequence length="565" mass="63217">MLKKRWMLALSAWLKRHLLMPAFLGNRTVSSAGWCTIPLRLQSCTIIAFVAVNIALCVSSYEVFPGNLKRPSIPRQITRLIGRRTGVVIMANLPLMWTFAMRNNILSWASGWSFATFNSFHRWISRVVMGELIAHAIAYSLSEYYSGGLKKYDAQWPQEYWWWGVVSIIAGSIATASAAYPVRQRFYDAFLLGHIMLATMFLIGTWFHIKKQDNEFDMYFWPCVAVWTFDRALRLGRILMLNRSFGRATIAYDRASDLIHLDVPTRSVTNPQAGTYYYVYLLHGTKFWESHPFTLSSWEATTGEQGGGGQTLKFLIRPLKGFTGRLKDLAVQNIHAENGSKDQPQRFVSALVEGTYGHANSLSSYSSALIIVGGSGITVASSHLHSLNDAFNKHQHIAARRVRVVWAVRRLELASDLLQNNILPWLVESRLASRVNVTFDIFVTEPIAKGALSPLEKEPLPKSGNSNEDSRYFKGAQATVEPTSVRDGSDEPSEKATPSVQIHAGRPPLRDICLDYADRFASQGGRVALVCCGPPAMTDDVRAQAIEATSTGVDNMDFFPESFSW</sequence>
<evidence type="ECO:0000256" key="12">
    <source>
        <dbReference type="SAM" id="Phobius"/>
    </source>
</evidence>
<dbReference type="InterPro" id="IPR013130">
    <property type="entry name" value="Fe3_Rdtase_TM_dom"/>
</dbReference>
<keyword evidence="8" id="KW-0406">Ion transport</keyword>
<gene>
    <name evidence="14" type="ORF">E8E13_000895</name>
</gene>
<dbReference type="InterPro" id="IPR051410">
    <property type="entry name" value="Ferric/Cupric_Reductase"/>
</dbReference>
<keyword evidence="6 12" id="KW-1133">Transmembrane helix</keyword>
<comment type="similarity">
    <text evidence="2">Belongs to the ferric reductase (FRE) family.</text>
</comment>
<evidence type="ECO:0000256" key="4">
    <source>
        <dbReference type="ARBA" id="ARBA00022692"/>
    </source>
</evidence>
<dbReference type="Pfam" id="PF01794">
    <property type="entry name" value="Ferric_reduct"/>
    <property type="match status" value="1"/>
</dbReference>
<reference evidence="14" key="1">
    <citation type="submission" date="2019-04" db="EMBL/GenBank/DDBJ databases">
        <title>Sequencing of skin fungus with MAO and IRED activity.</title>
        <authorList>
            <person name="Marsaioli A.J."/>
            <person name="Bonatto J.M.C."/>
            <person name="Reis Junior O."/>
        </authorList>
    </citation>
    <scope>NUCLEOTIDE SEQUENCE</scope>
    <source>
        <strain evidence="14">30M1</strain>
    </source>
</reference>
<evidence type="ECO:0000256" key="1">
    <source>
        <dbReference type="ARBA" id="ARBA00004141"/>
    </source>
</evidence>
<dbReference type="GO" id="GO:0006826">
    <property type="term" value="P:iron ion transport"/>
    <property type="evidence" value="ECO:0007669"/>
    <property type="project" value="TreeGrafter"/>
</dbReference>
<dbReference type="SFLD" id="SFLDS00052">
    <property type="entry name" value="Ferric_Reductase_Domain"/>
    <property type="match status" value="1"/>
</dbReference>
<evidence type="ECO:0000313" key="14">
    <source>
        <dbReference type="EMBL" id="KAF3001773.1"/>
    </source>
</evidence>
<feature type="transmembrane region" description="Helical" evidence="12">
    <location>
        <begin position="186"/>
        <end position="209"/>
    </location>
</feature>
<evidence type="ECO:0000256" key="10">
    <source>
        <dbReference type="ARBA" id="ARBA00023180"/>
    </source>
</evidence>
<evidence type="ECO:0000256" key="6">
    <source>
        <dbReference type="ARBA" id="ARBA00022989"/>
    </source>
</evidence>
<dbReference type="Pfam" id="PF08022">
    <property type="entry name" value="FAD_binding_8"/>
    <property type="match status" value="1"/>
</dbReference>
<keyword evidence="4 12" id="KW-0812">Transmembrane</keyword>
<dbReference type="PANTHER" id="PTHR32361:SF9">
    <property type="entry name" value="FERRIC REDUCTASE TRANSMEMBRANE COMPONENT 3-RELATED"/>
    <property type="match status" value="1"/>
</dbReference>
<feature type="domain" description="FAD-binding FR-type" evidence="13">
    <location>
        <begin position="228"/>
        <end position="362"/>
    </location>
</feature>
<feature type="region of interest" description="Disordered" evidence="11">
    <location>
        <begin position="477"/>
        <end position="501"/>
    </location>
</feature>
<keyword evidence="15" id="KW-1185">Reference proteome</keyword>
<dbReference type="GO" id="GO:0006879">
    <property type="term" value="P:intracellular iron ion homeostasis"/>
    <property type="evidence" value="ECO:0007669"/>
    <property type="project" value="TreeGrafter"/>
</dbReference>
<evidence type="ECO:0000256" key="3">
    <source>
        <dbReference type="ARBA" id="ARBA00022448"/>
    </source>
</evidence>
<dbReference type="InterPro" id="IPR017927">
    <property type="entry name" value="FAD-bd_FR_type"/>
</dbReference>
<evidence type="ECO:0000313" key="15">
    <source>
        <dbReference type="Proteomes" id="UP000801428"/>
    </source>
</evidence>
<keyword evidence="9 12" id="KW-0472">Membrane</keyword>
<keyword evidence="7" id="KW-0560">Oxidoreductase</keyword>
<evidence type="ECO:0000259" key="13">
    <source>
        <dbReference type="PROSITE" id="PS51384"/>
    </source>
</evidence>
<protein>
    <recommendedName>
        <fullName evidence="13">FAD-binding FR-type domain-containing protein</fullName>
    </recommendedName>
</protein>
<comment type="subcellular location">
    <subcellularLocation>
        <location evidence="1">Membrane</location>
        <topology evidence="1">Multi-pass membrane protein</topology>
    </subcellularLocation>
</comment>
<keyword evidence="10" id="KW-0325">Glycoprotein</keyword>
<dbReference type="InterPro" id="IPR013112">
    <property type="entry name" value="FAD-bd_8"/>
</dbReference>
<dbReference type="CDD" id="cd06186">
    <property type="entry name" value="NOX_Duox_like_FAD_NADP"/>
    <property type="match status" value="1"/>
</dbReference>
<dbReference type="EMBL" id="SWKU01000012">
    <property type="protein sequence ID" value="KAF3001773.1"/>
    <property type="molecule type" value="Genomic_DNA"/>
</dbReference>
<evidence type="ECO:0000256" key="9">
    <source>
        <dbReference type="ARBA" id="ARBA00023136"/>
    </source>
</evidence>
<dbReference type="AlphaFoldDB" id="A0A9P4TDT5"/>
<dbReference type="GO" id="GO:0005886">
    <property type="term" value="C:plasma membrane"/>
    <property type="evidence" value="ECO:0007669"/>
    <property type="project" value="TreeGrafter"/>
</dbReference>
<feature type="transmembrane region" description="Helical" evidence="12">
    <location>
        <begin position="41"/>
        <end position="61"/>
    </location>
</feature>
<dbReference type="SFLD" id="SFLDG01168">
    <property type="entry name" value="Ferric_reductase_subgroup_(FRE"/>
    <property type="match status" value="1"/>
</dbReference>
<evidence type="ECO:0000256" key="8">
    <source>
        <dbReference type="ARBA" id="ARBA00023065"/>
    </source>
</evidence>
<dbReference type="InterPro" id="IPR039261">
    <property type="entry name" value="FNR_nucleotide-bd"/>
</dbReference>
<dbReference type="InterPro" id="IPR013121">
    <property type="entry name" value="Fe_red_NAD-bd_6"/>
</dbReference>
<evidence type="ECO:0000256" key="2">
    <source>
        <dbReference type="ARBA" id="ARBA00006278"/>
    </source>
</evidence>